<accession>A0A383BZQ5</accession>
<feature type="domain" description="Gcp-like" evidence="1">
    <location>
        <begin position="8"/>
        <end position="101"/>
    </location>
</feature>
<name>A0A383BZQ5_9ZZZZ</name>
<dbReference type="EMBL" id="UINC01204530">
    <property type="protein sequence ID" value="SVE25299.1"/>
    <property type="molecule type" value="Genomic_DNA"/>
</dbReference>
<dbReference type="Gene3D" id="3.30.420.200">
    <property type="match status" value="1"/>
</dbReference>
<dbReference type="AlphaFoldDB" id="A0A383BZQ5"/>
<protein>
    <recommendedName>
        <fullName evidence="1">Gcp-like domain-containing protein</fullName>
    </recommendedName>
</protein>
<organism evidence="2">
    <name type="scientific">marine metagenome</name>
    <dbReference type="NCBI Taxonomy" id="408172"/>
    <lineage>
        <taxon>unclassified sequences</taxon>
        <taxon>metagenomes</taxon>
        <taxon>ecological metagenomes</taxon>
    </lineage>
</organism>
<evidence type="ECO:0000259" key="1">
    <source>
        <dbReference type="Pfam" id="PF00814"/>
    </source>
</evidence>
<dbReference type="Pfam" id="PF00814">
    <property type="entry name" value="TsaD"/>
    <property type="match status" value="1"/>
</dbReference>
<proteinExistence type="predicted"/>
<evidence type="ECO:0000313" key="2">
    <source>
        <dbReference type="EMBL" id="SVE25299.1"/>
    </source>
</evidence>
<dbReference type="SUPFAM" id="SSF53067">
    <property type="entry name" value="Actin-like ATPase domain"/>
    <property type="match status" value="1"/>
</dbReference>
<dbReference type="InterPro" id="IPR000905">
    <property type="entry name" value="Gcp-like_dom"/>
</dbReference>
<gene>
    <name evidence="2" type="ORF">METZ01_LOCUS478153</name>
</gene>
<sequence>KIVNSKEKKLSDSIIPVYQKIDKVLNLTRHLTSLIVTTGPGSYTSLRIGISFILGLHFSKEIKISGVSGEDLLNFEIKNNPKLNYGIYFISANNQEFVCYKLLNQNFKYIKLEKTNLNNHKELIQIDIFYYNQEPLNICLQNCRQKKYLIKENILRNFTKLLFNNFDILKPIYISNNQILN</sequence>
<feature type="non-terminal residue" evidence="2">
    <location>
        <position position="1"/>
    </location>
</feature>
<dbReference type="InterPro" id="IPR043129">
    <property type="entry name" value="ATPase_NBD"/>
</dbReference>
<reference evidence="2" key="1">
    <citation type="submission" date="2018-05" db="EMBL/GenBank/DDBJ databases">
        <authorList>
            <person name="Lanie J.A."/>
            <person name="Ng W.-L."/>
            <person name="Kazmierczak K.M."/>
            <person name="Andrzejewski T.M."/>
            <person name="Davidsen T.M."/>
            <person name="Wayne K.J."/>
            <person name="Tettelin H."/>
            <person name="Glass J.I."/>
            <person name="Rusch D."/>
            <person name="Podicherti R."/>
            <person name="Tsui H.-C.T."/>
            <person name="Winkler M.E."/>
        </authorList>
    </citation>
    <scope>NUCLEOTIDE SEQUENCE</scope>
</reference>
<dbReference type="Gene3D" id="3.30.420.40">
    <property type="match status" value="1"/>
</dbReference>